<dbReference type="Pfam" id="PF14643">
    <property type="entry name" value="DUF4455"/>
    <property type="match status" value="1"/>
</dbReference>
<proteinExistence type="predicted"/>
<dbReference type="STRING" id="6183.A0A5K4FCS5"/>
<feature type="domain" description="DUF4455" evidence="3">
    <location>
        <begin position="187"/>
        <end position="421"/>
    </location>
</feature>
<feature type="coiled-coil region" evidence="1">
    <location>
        <begin position="64"/>
        <end position="91"/>
    </location>
</feature>
<evidence type="ECO:0000259" key="4">
    <source>
        <dbReference type="Pfam" id="PF14644"/>
    </source>
</evidence>
<name>A0A5K4FCS5_SCHMA</name>
<protein>
    <submittedName>
        <fullName evidence="6">DUF4455 domain-containing protein</fullName>
    </submittedName>
</protein>
<reference evidence="6" key="2">
    <citation type="submission" date="2019-11" db="UniProtKB">
        <authorList>
            <consortium name="WormBaseParasite"/>
        </authorList>
    </citation>
    <scope>IDENTIFICATION</scope>
    <source>
        <strain evidence="6">Puerto Rican</strain>
    </source>
</reference>
<dbReference type="Proteomes" id="UP000008854">
    <property type="component" value="Unassembled WGS sequence"/>
</dbReference>
<dbReference type="AlphaFoldDB" id="A0A5K4FCS5"/>
<dbReference type="InParanoid" id="A0A5K4FCS5"/>
<evidence type="ECO:0000313" key="5">
    <source>
        <dbReference type="Proteomes" id="UP000008854"/>
    </source>
</evidence>
<evidence type="ECO:0000313" key="6">
    <source>
        <dbReference type="WBParaSite" id="Smp_343290.1"/>
    </source>
</evidence>
<sequence length="1257" mass="146938">MAFTKIPQYEEHIAVQNLPFSVDPILLESDYQIILPPLVADKCTVSQQKCDSTNILQRLTSRRKEKHKSRLREWYEKLSEISQDIENQVKECCENTAHLLNTSWERQNQILNANLSDEIKQEFHELTDYLSKYSHLTPNELQIALQKEIFTIDIELLENRRELSNLIKNLHLGELMHQRFTNLTWICLNDEKFRYPNDVKIKINDLTTCLNGFEKQKDNLIHELCENLIPSNNMEEFLENWNVKCKQLFTEWDEMNQDALNSIYKAYEDNSQQCIDQIQQMKNQLLDRKLIGSMDEIENLIKENCITLLGELQSQFENNLNYIDHCFSWCITIWLNEFLPSLLKFSQLFIKLWQFYAYIPMNNIKNEFNDNLLNSKQVVYEEINKKNESINSLIDIIRQSSTEQIIDEKLQETMNVFNEINTYVKQIPIVIDSCETAICRFFGVMRCTKQQSLILEKILEYLEQWKNTTMLAMKEEVIVRKTEIDDEYELQLKLHEPRIDRVKEDIANVRLTELVLHQTRIDRHITSVNLILNEMKNNSTNSLIDTLNKSEEQMNESIQHSIDLTINKATKSSTLLLLRKRIEGYAESHTENVRQALKEFRQNFENQIQTVNNSNLKLIESLELFVDGGNFSTVEAKKYTTVLNQLSKTIQSFQEEIIGSIESIEKERQLIIDNKLKQFESMLKPYLADVIYMENMIRCITNTKVQIKAQTEDSSSQSKLLTNQIEQLQSLLKSLYKTNDIVTNTLINITLMDSNQSHRDTIKEKRIQKDLIHKTIELFTIICINTSDRCIFLNCLRSQFVNNDDDVIITTRDQDEISNENNIGNSKENLVLNKTKLQSTLQTPTITIYSNRNEQMKRLNNQTLFTNINTQNVLQISRPGRLFTDDSYIQLVQNIFNEPNPLDENIGIPNQLVDNLSKRNDNKSYELANSNSNNNNKQVLLDDNQKLETIPVTKSTKSHRGKREMNSSTTNGTVLKTSRRKKNIPHTTTNKTIVKHNRPQAYYDVFGKDVTSQEDSVELSTSNMKQINIEQVTYIGRIQKICRENLHNALHLSENYYRQKGIRQPTHPDIIKSTFDDAANTIVINLKKLFTEAESYHHSCVKDNDVDNDDPLKSKNHILNKSSTLDKDHISTKIKEEDLDRGKRTWEGVQFSEPINTNLNKSKEKQSSLLKPSRNTNSNTIELNDTNQNENYCIVSAKTTKAHRSTLKYRDITVEEFQLFTQNLLEFIEMEYTSAIKDNEEYKQQWIESVNLLTKLN</sequence>
<feature type="domain" description="DUF4456" evidence="4">
    <location>
        <begin position="1050"/>
        <end position="1229"/>
    </location>
</feature>
<dbReference type="InterPro" id="IPR028089">
    <property type="entry name" value="DUF4455"/>
</dbReference>
<organism evidence="5 6">
    <name type="scientific">Schistosoma mansoni</name>
    <name type="common">Blood fluke</name>
    <dbReference type="NCBI Taxonomy" id="6183"/>
    <lineage>
        <taxon>Eukaryota</taxon>
        <taxon>Metazoa</taxon>
        <taxon>Spiralia</taxon>
        <taxon>Lophotrochozoa</taxon>
        <taxon>Platyhelminthes</taxon>
        <taxon>Trematoda</taxon>
        <taxon>Digenea</taxon>
        <taxon>Strigeidida</taxon>
        <taxon>Schistosomatoidea</taxon>
        <taxon>Schistosomatidae</taxon>
        <taxon>Schistosoma</taxon>
    </lineage>
</organism>
<keyword evidence="5" id="KW-1185">Reference proteome</keyword>
<evidence type="ECO:0000256" key="2">
    <source>
        <dbReference type="SAM" id="MobiDB-lite"/>
    </source>
</evidence>
<dbReference type="WBParaSite" id="Smp_343290.1">
    <property type="protein sequence ID" value="Smp_343290.1"/>
    <property type="gene ID" value="Smp_343290"/>
</dbReference>
<keyword evidence="1" id="KW-0175">Coiled coil</keyword>
<accession>A0A5K4FCS5</accession>
<evidence type="ECO:0000256" key="1">
    <source>
        <dbReference type="SAM" id="Coils"/>
    </source>
</evidence>
<reference evidence="5" key="1">
    <citation type="journal article" date="2012" name="PLoS Negl. Trop. Dis.">
        <title>A systematically improved high quality genome and transcriptome of the human blood fluke Schistosoma mansoni.</title>
        <authorList>
            <person name="Protasio A.V."/>
            <person name="Tsai I.J."/>
            <person name="Babbage A."/>
            <person name="Nichol S."/>
            <person name="Hunt M."/>
            <person name="Aslett M.A."/>
            <person name="De Silva N."/>
            <person name="Velarde G.S."/>
            <person name="Anderson T.J."/>
            <person name="Clark R.C."/>
            <person name="Davidson C."/>
            <person name="Dillon G.P."/>
            <person name="Holroyd N.E."/>
            <person name="LoVerde P.T."/>
            <person name="Lloyd C."/>
            <person name="McQuillan J."/>
            <person name="Oliveira G."/>
            <person name="Otto T.D."/>
            <person name="Parker-Manuel S.J."/>
            <person name="Quail M.A."/>
            <person name="Wilson R.A."/>
            <person name="Zerlotini A."/>
            <person name="Dunne D.W."/>
            <person name="Berriman M."/>
        </authorList>
    </citation>
    <scope>NUCLEOTIDE SEQUENCE [LARGE SCALE GENOMIC DNA]</scope>
    <source>
        <strain evidence="5">Puerto Rican</strain>
    </source>
</reference>
<feature type="compositionally biased region" description="Polar residues" evidence="2">
    <location>
        <begin position="1167"/>
        <end position="1184"/>
    </location>
</feature>
<dbReference type="InterPro" id="IPR027914">
    <property type="entry name" value="DUF4456"/>
</dbReference>
<evidence type="ECO:0000259" key="3">
    <source>
        <dbReference type="Pfam" id="PF14643"/>
    </source>
</evidence>
<feature type="region of interest" description="Disordered" evidence="2">
    <location>
        <begin position="1156"/>
        <end position="1184"/>
    </location>
</feature>
<dbReference type="Pfam" id="PF14644">
    <property type="entry name" value="DUF4456"/>
    <property type="match status" value="1"/>
</dbReference>